<dbReference type="KEGG" id="tasa:A1Q1_06899"/>
<evidence type="ECO:0000256" key="3">
    <source>
        <dbReference type="ARBA" id="ARBA00021704"/>
    </source>
</evidence>
<dbReference type="PANTHER" id="PTHR12945">
    <property type="entry name" value="TRANSLATION INITIATION FACTOR EIF3-RELATED"/>
    <property type="match status" value="1"/>
</dbReference>
<dbReference type="OrthoDB" id="10254665at2759"/>
<dbReference type="Pfam" id="PF04189">
    <property type="entry name" value="Gcd10p"/>
    <property type="match status" value="1"/>
</dbReference>
<comment type="subcellular location">
    <subcellularLocation>
        <location evidence="1">Nucleus</location>
    </subcellularLocation>
</comment>
<comment type="caution">
    <text evidence="8">The sequence shown here is derived from an EMBL/GenBank/DDBJ whole genome shotgun (WGS) entry which is preliminary data.</text>
</comment>
<evidence type="ECO:0000256" key="4">
    <source>
        <dbReference type="ARBA" id="ARBA00022694"/>
    </source>
</evidence>
<feature type="region of interest" description="Disordered" evidence="7">
    <location>
        <begin position="138"/>
        <end position="164"/>
    </location>
</feature>
<dbReference type="RefSeq" id="XP_014182623.1">
    <property type="nucleotide sequence ID" value="XM_014327148.1"/>
</dbReference>
<dbReference type="HOGENOM" id="CLU_010916_1_0_1"/>
<dbReference type="VEuPathDB" id="FungiDB:A1Q1_06899"/>
<dbReference type="InterPro" id="IPR017423">
    <property type="entry name" value="TRM6"/>
</dbReference>
<evidence type="ECO:0000256" key="1">
    <source>
        <dbReference type="ARBA" id="ARBA00004123"/>
    </source>
</evidence>
<evidence type="ECO:0000256" key="2">
    <source>
        <dbReference type="ARBA" id="ARBA00008320"/>
    </source>
</evidence>
<dbReference type="EMBL" id="ALBS01000044">
    <property type="protein sequence ID" value="EJT51852.1"/>
    <property type="molecule type" value="Genomic_DNA"/>
</dbReference>
<evidence type="ECO:0000313" key="8">
    <source>
        <dbReference type="EMBL" id="EJT51852.1"/>
    </source>
</evidence>
<dbReference type="GO" id="GO:0030488">
    <property type="term" value="P:tRNA methylation"/>
    <property type="evidence" value="ECO:0007669"/>
    <property type="project" value="InterPro"/>
</dbReference>
<keyword evidence="4" id="KW-0819">tRNA processing</keyword>
<comment type="similarity">
    <text evidence="2">Belongs to the TRM6/GCD10 family.</text>
</comment>
<keyword evidence="8" id="KW-0648">Protein biosynthesis</keyword>
<dbReference type="GO" id="GO:0003743">
    <property type="term" value="F:translation initiation factor activity"/>
    <property type="evidence" value="ECO:0007669"/>
    <property type="project" value="UniProtKB-KW"/>
</dbReference>
<accession>J6F989</accession>
<protein>
    <recommendedName>
        <fullName evidence="3">tRNA (adenine(58)-N(1))-methyltransferase non-catalytic subunit TRM6</fullName>
    </recommendedName>
    <alternativeName>
        <fullName evidence="6">tRNA(m1A58)-methyltransferase subunit TRM6</fullName>
    </alternativeName>
</protein>
<gene>
    <name evidence="8" type="ORF">A1Q1_06899</name>
</gene>
<sequence>MAESEPMAVDAAPVASVDAAPGTEAVAAPAAEGSASASAAGEASSSTAVGDGEGSTSAPQHRRKKDLEPQEPIEDVIHRRLTVIKEGDNVLLRLPSDTIKLLQLGKFGAFPARELIGRPYDITYEIVLAPGEMPLSGSATPEPEFRGKKGKKSAVPLKDNPGWKHVLRPQKQRTVLDAIVDDIRETNEFIEDQEAREGLLMSQEEIAELKAQGVSAEEMIKRQMERHDQFELKTDFSKEKWRKRKEKKYSQTVHPLAPSTRNIVNHYAERNPQAIAYLREDTLSQLLVAANVRPGGRYLVVDDTGGLVTAAIAERMGCTGRIMVFTDADSPPAWGVLNTMNFSEQELACIKWLNWMEAEPGYERPPLPTEDGMPAIAAGKTQARVRRHNAQVAELTASQNELHSGNWDAAILATDLSPVSVVKKLTPYIAGAGNLVVYSPYQQVVAETLAYTRKDPNYLATNMTESWMRTYQVLPGRTHPMMTTSAAGGYLLAATRVIPSTFVPESHQRHNKRRKKANGDATPAGTDTQEE</sequence>
<feature type="compositionally biased region" description="Low complexity" evidence="7">
    <location>
        <begin position="23"/>
        <end position="50"/>
    </location>
</feature>
<dbReference type="GeneID" id="25990411"/>
<dbReference type="Gene3D" id="3.40.50.150">
    <property type="entry name" value="Vaccinia Virus protein VP39"/>
    <property type="match status" value="1"/>
</dbReference>
<proteinExistence type="inferred from homology"/>
<dbReference type="Proteomes" id="UP000002748">
    <property type="component" value="Unassembled WGS sequence"/>
</dbReference>
<dbReference type="GO" id="GO:0031515">
    <property type="term" value="C:tRNA (m1A) methyltransferase complex"/>
    <property type="evidence" value="ECO:0007669"/>
    <property type="project" value="InterPro"/>
</dbReference>
<feature type="region of interest" description="Disordered" evidence="7">
    <location>
        <begin position="502"/>
        <end position="531"/>
    </location>
</feature>
<keyword evidence="5" id="KW-0539">Nucleus</keyword>
<dbReference type="GO" id="GO:0005634">
    <property type="term" value="C:nucleus"/>
    <property type="evidence" value="ECO:0007669"/>
    <property type="project" value="UniProtKB-SubCell"/>
</dbReference>
<evidence type="ECO:0000313" key="9">
    <source>
        <dbReference type="Proteomes" id="UP000002748"/>
    </source>
</evidence>
<name>J6F989_TRIAS</name>
<evidence type="ECO:0000256" key="6">
    <source>
        <dbReference type="ARBA" id="ARBA00032319"/>
    </source>
</evidence>
<reference evidence="8 9" key="1">
    <citation type="journal article" date="2012" name="Eukaryot. Cell">
        <title>Draft genome sequence of CBS 2479, the standard type strain of Trichosporon asahii.</title>
        <authorList>
            <person name="Yang R.Y."/>
            <person name="Li H.T."/>
            <person name="Zhu H."/>
            <person name="Zhou G.P."/>
            <person name="Wang M."/>
            <person name="Wang L."/>
        </authorList>
    </citation>
    <scope>NUCLEOTIDE SEQUENCE [LARGE SCALE GENOMIC DNA]</scope>
    <source>
        <strain evidence="9">ATCC 90039 / CBS 2479 / JCM 2466 / KCTC 7840 / NCYC 2677 / UAMH 7654</strain>
    </source>
</reference>
<evidence type="ECO:0000256" key="5">
    <source>
        <dbReference type="ARBA" id="ARBA00023242"/>
    </source>
</evidence>
<dbReference type="PANTHER" id="PTHR12945:SF0">
    <property type="entry name" value="TRNA (ADENINE(58)-N(1))-METHYLTRANSFERASE NON-CATALYTIC SUBUNIT TRM6"/>
    <property type="match status" value="1"/>
</dbReference>
<dbReference type="AlphaFoldDB" id="J6F989"/>
<dbReference type="InterPro" id="IPR029063">
    <property type="entry name" value="SAM-dependent_MTases_sf"/>
</dbReference>
<keyword evidence="8" id="KW-0396">Initiation factor</keyword>
<feature type="region of interest" description="Disordered" evidence="7">
    <location>
        <begin position="23"/>
        <end position="73"/>
    </location>
</feature>
<organism evidence="8 9">
    <name type="scientific">Trichosporon asahii var. asahii (strain ATCC 90039 / CBS 2479 / JCM 2466 / KCTC 7840 / NBRC 103889/ NCYC 2677 / UAMH 7654)</name>
    <name type="common">Yeast</name>
    <dbReference type="NCBI Taxonomy" id="1186058"/>
    <lineage>
        <taxon>Eukaryota</taxon>
        <taxon>Fungi</taxon>
        <taxon>Dikarya</taxon>
        <taxon>Basidiomycota</taxon>
        <taxon>Agaricomycotina</taxon>
        <taxon>Tremellomycetes</taxon>
        <taxon>Trichosporonales</taxon>
        <taxon>Trichosporonaceae</taxon>
        <taxon>Trichosporon</taxon>
    </lineage>
</organism>
<evidence type="ECO:0000256" key="7">
    <source>
        <dbReference type="SAM" id="MobiDB-lite"/>
    </source>
</evidence>